<dbReference type="InterPro" id="IPR046947">
    <property type="entry name" value="LytR-like"/>
</dbReference>
<dbReference type="PROSITE" id="PS50930">
    <property type="entry name" value="HTH_LYTTR"/>
    <property type="match status" value="1"/>
</dbReference>
<feature type="domain" description="HTH LytTR-type" evidence="7">
    <location>
        <begin position="149"/>
        <end position="250"/>
    </location>
</feature>
<organism evidence="8 9">
    <name type="scientific">Streptomyces milbemycinicus</name>
    <dbReference type="NCBI Taxonomy" id="476552"/>
    <lineage>
        <taxon>Bacteria</taxon>
        <taxon>Bacillati</taxon>
        <taxon>Actinomycetota</taxon>
        <taxon>Actinomycetes</taxon>
        <taxon>Kitasatosporales</taxon>
        <taxon>Streptomycetaceae</taxon>
        <taxon>Streptomyces</taxon>
    </lineage>
</organism>
<feature type="modified residue" description="4-aspartylphosphate" evidence="5">
    <location>
        <position position="67"/>
    </location>
</feature>
<comment type="function">
    <text evidence="4">Required for high-level post-exponential phase expression of a series of secreted proteins.</text>
</comment>
<dbReference type="PANTHER" id="PTHR37299">
    <property type="entry name" value="TRANSCRIPTIONAL REGULATOR-RELATED"/>
    <property type="match status" value="1"/>
</dbReference>
<dbReference type="SMART" id="SM00448">
    <property type="entry name" value="REC"/>
    <property type="match status" value="1"/>
</dbReference>
<evidence type="ECO:0000259" key="6">
    <source>
        <dbReference type="PROSITE" id="PS50110"/>
    </source>
</evidence>
<dbReference type="InterPro" id="IPR007492">
    <property type="entry name" value="LytTR_DNA-bd_dom"/>
</dbReference>
<reference evidence="8 9" key="1">
    <citation type="submission" date="2024-11" db="EMBL/GenBank/DDBJ databases">
        <title>The Natural Products Discovery Center: Release of the First 8490 Sequenced Strains for Exploring Actinobacteria Biosynthetic Diversity.</title>
        <authorList>
            <person name="Kalkreuter E."/>
            <person name="Kautsar S.A."/>
            <person name="Yang D."/>
            <person name="Bader C.D."/>
            <person name="Teijaro C.N."/>
            <person name="Fluegel L."/>
            <person name="Davis C.M."/>
            <person name="Simpson J.R."/>
            <person name="Lauterbach L."/>
            <person name="Steele A.D."/>
            <person name="Gui C."/>
            <person name="Meng S."/>
            <person name="Li G."/>
            <person name="Viehrig K."/>
            <person name="Ye F."/>
            <person name="Su P."/>
            <person name="Kiefer A.F."/>
            <person name="Nichols A."/>
            <person name="Cepeda A.J."/>
            <person name="Yan W."/>
            <person name="Fan B."/>
            <person name="Jiang Y."/>
            <person name="Adhikari A."/>
            <person name="Zheng C.-J."/>
            <person name="Schuster L."/>
            <person name="Cowan T.M."/>
            <person name="Smanski M.J."/>
            <person name="Chevrette M.G."/>
            <person name="De Carvalho L.P.S."/>
            <person name="Shen B."/>
        </authorList>
    </citation>
    <scope>NUCLEOTIDE SEQUENCE [LARGE SCALE GENOMIC DNA]</scope>
    <source>
        <strain evidence="8 9">NPDC020863</strain>
    </source>
</reference>
<dbReference type="PANTHER" id="PTHR37299:SF3">
    <property type="entry name" value="STAGE 0 SPORULATION PROTEIN A HOMOLOG"/>
    <property type="match status" value="1"/>
</dbReference>
<sequence>MGNKEMLEIFVCEDDDKQREDVVKIIKDYIWMQDYDIAFDLASSDPRELLSHIFEKQEDFTGLYFLDIELDSDINGIALASKIRQIDPSAKIVFITTHIELMSLTFDYKVEAMGFITKDNNKMKEQIIDCISVAVERYLNIKKDTEDYIIIKRGFSSIKLNVSEIQFIETSEISHQLLINMKNRQVSFYGKISEIEKLNPNFYRCHQSYVVNIKNIDRIEKSNREIYMIDGNKCHASVRYLRGLLSKLEKLQ</sequence>
<evidence type="ECO:0000259" key="7">
    <source>
        <dbReference type="PROSITE" id="PS50930"/>
    </source>
</evidence>
<dbReference type="PROSITE" id="PS50110">
    <property type="entry name" value="RESPONSE_REGULATORY"/>
    <property type="match status" value="1"/>
</dbReference>
<evidence type="ECO:0000313" key="9">
    <source>
        <dbReference type="Proteomes" id="UP001620295"/>
    </source>
</evidence>
<protein>
    <submittedName>
        <fullName evidence="8">LytR/AlgR family response regulator transcription factor</fullName>
    </submittedName>
</protein>
<accession>A0ABW8M560</accession>
<dbReference type="SMART" id="SM00850">
    <property type="entry name" value="LytTR"/>
    <property type="match status" value="1"/>
</dbReference>
<dbReference type="RefSeq" id="WP_404749273.1">
    <property type="nucleotide sequence ID" value="NZ_JBJDQH010000103.1"/>
</dbReference>
<evidence type="ECO:0000313" key="8">
    <source>
        <dbReference type="EMBL" id="MFK4273321.1"/>
    </source>
</evidence>
<comment type="caution">
    <text evidence="8">The sequence shown here is derived from an EMBL/GenBank/DDBJ whole genome shotgun (WGS) entry which is preliminary data.</text>
</comment>
<dbReference type="InterPro" id="IPR001789">
    <property type="entry name" value="Sig_transdc_resp-reg_receiver"/>
</dbReference>
<keyword evidence="3" id="KW-0010">Activator</keyword>
<evidence type="ECO:0000256" key="4">
    <source>
        <dbReference type="ARBA" id="ARBA00037164"/>
    </source>
</evidence>
<dbReference type="EMBL" id="JBJDQH010000103">
    <property type="protein sequence ID" value="MFK4273321.1"/>
    <property type="molecule type" value="Genomic_DNA"/>
</dbReference>
<keyword evidence="9" id="KW-1185">Reference proteome</keyword>
<gene>
    <name evidence="8" type="ORF">ACI2L5_52055</name>
</gene>
<dbReference type="Gene3D" id="2.40.50.1020">
    <property type="entry name" value="LytTr DNA-binding domain"/>
    <property type="match status" value="1"/>
</dbReference>
<keyword evidence="2" id="KW-0902">Two-component regulatory system</keyword>
<dbReference type="Pfam" id="PF04397">
    <property type="entry name" value="LytTR"/>
    <property type="match status" value="1"/>
</dbReference>
<dbReference type="Pfam" id="PF00072">
    <property type="entry name" value="Response_reg"/>
    <property type="match status" value="1"/>
</dbReference>
<proteinExistence type="predicted"/>
<keyword evidence="5" id="KW-0597">Phosphoprotein</keyword>
<feature type="domain" description="Response regulatory" evidence="6">
    <location>
        <begin position="8"/>
        <end position="133"/>
    </location>
</feature>
<name>A0ABW8M560_9ACTN</name>
<keyword evidence="1" id="KW-0963">Cytoplasm</keyword>
<evidence type="ECO:0000256" key="3">
    <source>
        <dbReference type="ARBA" id="ARBA00023159"/>
    </source>
</evidence>
<dbReference type="Gene3D" id="3.40.50.2300">
    <property type="match status" value="1"/>
</dbReference>
<evidence type="ECO:0000256" key="2">
    <source>
        <dbReference type="ARBA" id="ARBA00023012"/>
    </source>
</evidence>
<evidence type="ECO:0000256" key="5">
    <source>
        <dbReference type="PROSITE-ProRule" id="PRU00169"/>
    </source>
</evidence>
<dbReference type="InterPro" id="IPR011006">
    <property type="entry name" value="CheY-like_superfamily"/>
</dbReference>
<evidence type="ECO:0000256" key="1">
    <source>
        <dbReference type="ARBA" id="ARBA00022490"/>
    </source>
</evidence>
<dbReference type="Proteomes" id="UP001620295">
    <property type="component" value="Unassembled WGS sequence"/>
</dbReference>
<dbReference type="SUPFAM" id="SSF52172">
    <property type="entry name" value="CheY-like"/>
    <property type="match status" value="1"/>
</dbReference>